<evidence type="ECO:0000256" key="1">
    <source>
        <dbReference type="ARBA" id="ARBA00022553"/>
    </source>
</evidence>
<comment type="caution">
    <text evidence="8">The sequence shown here is derived from an EMBL/GenBank/DDBJ whole genome shotgun (WGS) entry which is preliminary data.</text>
</comment>
<evidence type="ECO:0000259" key="6">
    <source>
        <dbReference type="PROSITE" id="PS50043"/>
    </source>
</evidence>
<dbReference type="PANTHER" id="PTHR43214:SF24">
    <property type="entry name" value="TRANSCRIPTIONAL REGULATORY PROTEIN NARL-RELATED"/>
    <property type="match status" value="1"/>
</dbReference>
<dbReference type="SMART" id="SM00448">
    <property type="entry name" value="REC"/>
    <property type="match status" value="1"/>
</dbReference>
<dbReference type="InterPro" id="IPR058245">
    <property type="entry name" value="NreC/VraR/RcsB-like_REC"/>
</dbReference>
<evidence type="ECO:0000259" key="7">
    <source>
        <dbReference type="PROSITE" id="PS50110"/>
    </source>
</evidence>
<keyword evidence="1 5" id="KW-0597">Phosphoprotein</keyword>
<dbReference type="GO" id="GO:0003677">
    <property type="term" value="F:DNA binding"/>
    <property type="evidence" value="ECO:0007669"/>
    <property type="project" value="UniProtKB-KW"/>
</dbReference>
<dbReference type="InterPro" id="IPR011006">
    <property type="entry name" value="CheY-like_superfamily"/>
</dbReference>
<protein>
    <submittedName>
        <fullName evidence="8">DNA-binding response regulator</fullName>
    </submittedName>
</protein>
<dbReference type="GO" id="GO:0006355">
    <property type="term" value="P:regulation of DNA-templated transcription"/>
    <property type="evidence" value="ECO:0007669"/>
    <property type="project" value="InterPro"/>
</dbReference>
<evidence type="ECO:0000256" key="3">
    <source>
        <dbReference type="ARBA" id="ARBA00023125"/>
    </source>
</evidence>
<keyword evidence="4" id="KW-0804">Transcription</keyword>
<dbReference type="InterPro" id="IPR039420">
    <property type="entry name" value="WalR-like"/>
</dbReference>
<dbReference type="RefSeq" id="WP_189122094.1">
    <property type="nucleotide sequence ID" value="NZ_BMNH01000001.1"/>
</dbReference>
<dbReference type="PROSITE" id="PS50043">
    <property type="entry name" value="HTH_LUXR_2"/>
    <property type="match status" value="1"/>
</dbReference>
<keyword evidence="3 8" id="KW-0238">DNA-binding</keyword>
<reference evidence="8" key="1">
    <citation type="journal article" date="2014" name="Int. J. Syst. Evol. Microbiol.">
        <title>Complete genome sequence of Corynebacterium casei LMG S-19264T (=DSM 44701T), isolated from a smear-ripened cheese.</title>
        <authorList>
            <consortium name="US DOE Joint Genome Institute (JGI-PGF)"/>
            <person name="Walter F."/>
            <person name="Albersmeier A."/>
            <person name="Kalinowski J."/>
            <person name="Ruckert C."/>
        </authorList>
    </citation>
    <scope>NUCLEOTIDE SEQUENCE</scope>
    <source>
        <strain evidence="8">CGMCC 4.7368</strain>
    </source>
</reference>
<dbReference type="SUPFAM" id="SSF46894">
    <property type="entry name" value="C-terminal effector domain of the bipartite response regulators"/>
    <property type="match status" value="1"/>
</dbReference>
<reference evidence="8" key="2">
    <citation type="submission" date="2020-09" db="EMBL/GenBank/DDBJ databases">
        <authorList>
            <person name="Sun Q."/>
            <person name="Zhou Y."/>
        </authorList>
    </citation>
    <scope>NUCLEOTIDE SEQUENCE</scope>
    <source>
        <strain evidence="8">CGMCC 4.7368</strain>
    </source>
</reference>
<dbReference type="AlphaFoldDB" id="A0A918DEF7"/>
<dbReference type="SMART" id="SM00421">
    <property type="entry name" value="HTH_LUXR"/>
    <property type="match status" value="1"/>
</dbReference>
<dbReference type="EMBL" id="BMNH01000001">
    <property type="protein sequence ID" value="GGO61240.1"/>
    <property type="molecule type" value="Genomic_DNA"/>
</dbReference>
<evidence type="ECO:0000256" key="4">
    <source>
        <dbReference type="ARBA" id="ARBA00023163"/>
    </source>
</evidence>
<evidence type="ECO:0000313" key="9">
    <source>
        <dbReference type="Proteomes" id="UP000646523"/>
    </source>
</evidence>
<evidence type="ECO:0000313" key="8">
    <source>
        <dbReference type="EMBL" id="GGO61240.1"/>
    </source>
</evidence>
<dbReference type="PROSITE" id="PS50110">
    <property type="entry name" value="RESPONSE_REGULATORY"/>
    <property type="match status" value="1"/>
</dbReference>
<evidence type="ECO:0000256" key="2">
    <source>
        <dbReference type="ARBA" id="ARBA00023015"/>
    </source>
</evidence>
<dbReference type="InterPro" id="IPR001789">
    <property type="entry name" value="Sig_transdc_resp-reg_receiver"/>
</dbReference>
<dbReference type="PROSITE" id="PS00622">
    <property type="entry name" value="HTH_LUXR_1"/>
    <property type="match status" value="1"/>
</dbReference>
<evidence type="ECO:0000256" key="5">
    <source>
        <dbReference type="PROSITE-ProRule" id="PRU00169"/>
    </source>
</evidence>
<dbReference type="CDD" id="cd06170">
    <property type="entry name" value="LuxR_C_like"/>
    <property type="match status" value="1"/>
</dbReference>
<gene>
    <name evidence="8" type="ORF">GCM10012289_03000</name>
</gene>
<keyword evidence="9" id="KW-1185">Reference proteome</keyword>
<dbReference type="GO" id="GO:0000160">
    <property type="term" value="P:phosphorelay signal transduction system"/>
    <property type="evidence" value="ECO:0007669"/>
    <property type="project" value="InterPro"/>
</dbReference>
<keyword evidence="2" id="KW-0805">Transcription regulation</keyword>
<organism evidence="8 9">
    <name type="scientific">Nonomuraea cavernae</name>
    <dbReference type="NCBI Taxonomy" id="2045107"/>
    <lineage>
        <taxon>Bacteria</taxon>
        <taxon>Bacillati</taxon>
        <taxon>Actinomycetota</taxon>
        <taxon>Actinomycetes</taxon>
        <taxon>Streptosporangiales</taxon>
        <taxon>Streptosporangiaceae</taxon>
        <taxon>Nonomuraea</taxon>
    </lineage>
</organism>
<proteinExistence type="predicted"/>
<name>A0A918DEF7_9ACTN</name>
<dbReference type="CDD" id="cd17535">
    <property type="entry name" value="REC_NarL-like"/>
    <property type="match status" value="1"/>
</dbReference>
<dbReference type="SUPFAM" id="SSF52172">
    <property type="entry name" value="CheY-like"/>
    <property type="match status" value="1"/>
</dbReference>
<dbReference type="InterPro" id="IPR000792">
    <property type="entry name" value="Tscrpt_reg_LuxR_C"/>
</dbReference>
<dbReference type="Proteomes" id="UP000646523">
    <property type="component" value="Unassembled WGS sequence"/>
</dbReference>
<feature type="modified residue" description="4-aspartylphosphate" evidence="5">
    <location>
        <position position="57"/>
    </location>
</feature>
<feature type="domain" description="HTH luxR-type" evidence="6">
    <location>
        <begin position="148"/>
        <end position="213"/>
    </location>
</feature>
<dbReference type="Pfam" id="PF00072">
    <property type="entry name" value="Response_reg"/>
    <property type="match status" value="1"/>
</dbReference>
<dbReference type="Pfam" id="PF00196">
    <property type="entry name" value="GerE"/>
    <property type="match status" value="1"/>
</dbReference>
<dbReference type="Gene3D" id="3.40.50.2300">
    <property type="match status" value="1"/>
</dbReference>
<accession>A0A918DEF7</accession>
<dbReference type="PRINTS" id="PR00038">
    <property type="entry name" value="HTHLUXR"/>
</dbReference>
<feature type="domain" description="Response regulatory" evidence="7">
    <location>
        <begin position="4"/>
        <end position="122"/>
    </location>
</feature>
<sequence>MSIGVFLVDDHPTFRDGLRVAVDSAETTRVVGEADTGEAAVRALPTLRPGADVVLMDVKLTGCSGIEATRLVAGGAGAPHVLVISAADDDEVVLGALRAGAKGFLDKATSRDDLLHGIHLVAKGGAVFSPHVASRLTTYFSAIGQVPGRVAFPELTDRETEILDLLARGHDNRDISRQLVLAEKTIRNHITRIFMKLDVSDRTTAALRARNAGLGLDPA</sequence>
<dbReference type="PANTHER" id="PTHR43214">
    <property type="entry name" value="TWO-COMPONENT RESPONSE REGULATOR"/>
    <property type="match status" value="1"/>
</dbReference>
<dbReference type="InterPro" id="IPR016032">
    <property type="entry name" value="Sig_transdc_resp-reg_C-effctor"/>
</dbReference>